<reference evidence="1 2" key="1">
    <citation type="submission" date="2020-02" db="EMBL/GenBank/DDBJ databases">
        <title>Draft genome sequence of Haematococcus lacustris strain NIES-144.</title>
        <authorList>
            <person name="Morimoto D."/>
            <person name="Nakagawa S."/>
            <person name="Yoshida T."/>
            <person name="Sawayama S."/>
        </authorList>
    </citation>
    <scope>NUCLEOTIDE SEQUENCE [LARGE SCALE GENOMIC DNA]</scope>
    <source>
        <strain evidence="1 2">NIES-144</strain>
    </source>
</reference>
<protein>
    <submittedName>
        <fullName evidence="1">Uncharacterized protein</fullName>
    </submittedName>
</protein>
<organism evidence="1 2">
    <name type="scientific">Haematococcus lacustris</name>
    <name type="common">Green alga</name>
    <name type="synonym">Haematococcus pluvialis</name>
    <dbReference type="NCBI Taxonomy" id="44745"/>
    <lineage>
        <taxon>Eukaryota</taxon>
        <taxon>Viridiplantae</taxon>
        <taxon>Chlorophyta</taxon>
        <taxon>core chlorophytes</taxon>
        <taxon>Chlorophyceae</taxon>
        <taxon>CS clade</taxon>
        <taxon>Chlamydomonadales</taxon>
        <taxon>Haematococcaceae</taxon>
        <taxon>Haematococcus</taxon>
    </lineage>
</organism>
<dbReference type="AlphaFoldDB" id="A0A6A0AGL2"/>
<evidence type="ECO:0000313" key="2">
    <source>
        <dbReference type="Proteomes" id="UP000485058"/>
    </source>
</evidence>
<accession>A0A6A0AGL2</accession>
<evidence type="ECO:0000313" key="1">
    <source>
        <dbReference type="EMBL" id="GFH31431.1"/>
    </source>
</evidence>
<dbReference type="Proteomes" id="UP000485058">
    <property type="component" value="Unassembled WGS sequence"/>
</dbReference>
<dbReference type="EMBL" id="BLLF01005621">
    <property type="protein sequence ID" value="GFH31431.1"/>
    <property type="molecule type" value="Genomic_DNA"/>
</dbReference>
<comment type="caution">
    <text evidence="1">The sequence shown here is derived from an EMBL/GenBank/DDBJ whole genome shotgun (WGS) entry which is preliminary data.</text>
</comment>
<sequence length="114" mass="12212">MVGPSPSAAPASTLPVDEVESLLSHHLLPLPLSATASFPTTTFQPQQLSPGACPALPKKVWTEWYRGHHVPKGKVAEVDRLANKLRKLHCVTKCDNPTNTIAVSIGKSTCQHGL</sequence>
<keyword evidence="2" id="KW-1185">Reference proteome</keyword>
<feature type="non-terminal residue" evidence="1">
    <location>
        <position position="114"/>
    </location>
</feature>
<gene>
    <name evidence="1" type="ORF">HaLaN_30479</name>
</gene>
<name>A0A6A0AGL2_HAELA</name>
<proteinExistence type="predicted"/>